<accession>A0AAV4TFG4</accession>
<keyword evidence="2" id="KW-1185">Reference proteome</keyword>
<name>A0AAV4TFG4_CAEEX</name>
<evidence type="ECO:0008006" key="3">
    <source>
        <dbReference type="Google" id="ProtNLM"/>
    </source>
</evidence>
<dbReference type="EMBL" id="BPLR01011094">
    <property type="protein sequence ID" value="GIY44122.1"/>
    <property type="molecule type" value="Genomic_DNA"/>
</dbReference>
<proteinExistence type="predicted"/>
<dbReference type="AlphaFoldDB" id="A0AAV4TFG4"/>
<comment type="caution">
    <text evidence="1">The sequence shown here is derived from an EMBL/GenBank/DDBJ whole genome shotgun (WGS) entry which is preliminary data.</text>
</comment>
<organism evidence="1 2">
    <name type="scientific">Caerostris extrusa</name>
    <name type="common">Bark spider</name>
    <name type="synonym">Caerostris bankana</name>
    <dbReference type="NCBI Taxonomy" id="172846"/>
    <lineage>
        <taxon>Eukaryota</taxon>
        <taxon>Metazoa</taxon>
        <taxon>Ecdysozoa</taxon>
        <taxon>Arthropoda</taxon>
        <taxon>Chelicerata</taxon>
        <taxon>Arachnida</taxon>
        <taxon>Araneae</taxon>
        <taxon>Araneomorphae</taxon>
        <taxon>Entelegynae</taxon>
        <taxon>Araneoidea</taxon>
        <taxon>Araneidae</taxon>
        <taxon>Caerostris</taxon>
    </lineage>
</organism>
<gene>
    <name evidence="1" type="ORF">CEXT_514741</name>
</gene>
<protein>
    <recommendedName>
        <fullName evidence="3">Ycf15</fullName>
    </recommendedName>
</protein>
<reference evidence="1 2" key="1">
    <citation type="submission" date="2021-06" db="EMBL/GenBank/DDBJ databases">
        <title>Caerostris extrusa draft genome.</title>
        <authorList>
            <person name="Kono N."/>
            <person name="Arakawa K."/>
        </authorList>
    </citation>
    <scope>NUCLEOTIDE SEQUENCE [LARGE SCALE GENOMIC DNA]</scope>
</reference>
<dbReference type="Proteomes" id="UP001054945">
    <property type="component" value="Unassembled WGS sequence"/>
</dbReference>
<sequence>MIPIFSETIEAHWLQDSEPFVYSPKTRNAGHSRNWKFCFSSQLDCYRKRLFSALPNIFLFPIADKQAHNASSEA</sequence>
<evidence type="ECO:0000313" key="1">
    <source>
        <dbReference type="EMBL" id="GIY44122.1"/>
    </source>
</evidence>
<evidence type="ECO:0000313" key="2">
    <source>
        <dbReference type="Proteomes" id="UP001054945"/>
    </source>
</evidence>